<evidence type="ECO:0000256" key="1">
    <source>
        <dbReference type="SAM" id="SignalP"/>
    </source>
</evidence>
<dbReference type="InterPro" id="IPR036445">
    <property type="entry name" value="GPCR_2_extracell_dom_sf"/>
</dbReference>
<keyword evidence="4" id="KW-1185">Reference proteome</keyword>
<keyword evidence="1" id="KW-0732">Signal</keyword>
<dbReference type="PROSITE" id="PS50227">
    <property type="entry name" value="G_PROTEIN_RECEP_F2_3"/>
    <property type="match status" value="1"/>
</dbReference>
<proteinExistence type="predicted"/>
<name>A0A196SME7_BLAHN</name>
<feature type="chain" id="PRO_5008274714" description="G-protein coupled receptors family 2 profile 1 domain-containing protein" evidence="1">
    <location>
        <begin position="17"/>
        <end position="2006"/>
    </location>
</feature>
<dbReference type="Proteomes" id="UP000078348">
    <property type="component" value="Unassembled WGS sequence"/>
</dbReference>
<feature type="domain" description="G-protein coupled receptors family 2 profile 1" evidence="2">
    <location>
        <begin position="902"/>
        <end position="999"/>
    </location>
</feature>
<reference evidence="3 4" key="1">
    <citation type="submission" date="2016-05" db="EMBL/GenBank/DDBJ databases">
        <title>Nuclear genome of Blastocystis sp. subtype 1 NandII.</title>
        <authorList>
            <person name="Gentekaki E."/>
            <person name="Curtis B."/>
            <person name="Stairs C."/>
            <person name="Eme L."/>
            <person name="Herman E."/>
            <person name="Klimes V."/>
            <person name="Arias M.C."/>
            <person name="Elias M."/>
            <person name="Hilliou F."/>
            <person name="Klute M."/>
            <person name="Malik S.-B."/>
            <person name="Pightling A."/>
            <person name="Rachubinski R."/>
            <person name="Salas D."/>
            <person name="Schlacht A."/>
            <person name="Suga H."/>
            <person name="Archibald J."/>
            <person name="Ball S.G."/>
            <person name="Clark G."/>
            <person name="Dacks J."/>
            <person name="Van Der Giezen M."/>
            <person name="Tsaousis A."/>
            <person name="Roger A."/>
        </authorList>
    </citation>
    <scope>NUCLEOTIDE SEQUENCE [LARGE SCALE GENOMIC DNA]</scope>
    <source>
        <strain evidence="4">ATCC 50177 / NandII</strain>
    </source>
</reference>
<dbReference type="OrthoDB" id="6162209at2759"/>
<dbReference type="InterPro" id="IPR001879">
    <property type="entry name" value="GPCR_2_extracellular_dom"/>
</dbReference>
<dbReference type="EMBL" id="LXWW01000033">
    <property type="protein sequence ID" value="OAO17392.1"/>
    <property type="molecule type" value="Genomic_DNA"/>
</dbReference>
<organism evidence="3 4">
    <name type="scientific">Blastocystis sp. subtype 1 (strain ATCC 50177 / NandII)</name>
    <dbReference type="NCBI Taxonomy" id="478820"/>
    <lineage>
        <taxon>Eukaryota</taxon>
        <taxon>Sar</taxon>
        <taxon>Stramenopiles</taxon>
        <taxon>Bigyra</taxon>
        <taxon>Opalozoa</taxon>
        <taxon>Opalinata</taxon>
        <taxon>Blastocystidae</taxon>
        <taxon>Blastocystis</taxon>
    </lineage>
</organism>
<protein>
    <recommendedName>
        <fullName evidence="2">G-protein coupled receptors family 2 profile 1 domain-containing protein</fullName>
    </recommendedName>
</protein>
<dbReference type="Gene3D" id="4.10.1240.10">
    <property type="entry name" value="GPCR, family 2, extracellular hormone receptor domain"/>
    <property type="match status" value="1"/>
</dbReference>
<gene>
    <name evidence="3" type="ORF">AV274_0909</name>
</gene>
<feature type="signal peptide" evidence="1">
    <location>
        <begin position="1"/>
        <end position="16"/>
    </location>
</feature>
<sequence length="2006" mass="218643">MIGFLTILLVISLASAQDWETMCPQVENPPLPEATFMTQVVLDCPNNLYGKVFYTCYNGRWNLMEECRCRSELDEYGYRWWGVKVNKVETVETPGGTLKRFCEPSGWGDYDGSAAAKCKGFTDYTGRVISDTDRGVTINMCAGEGTRNVFCDYSGKWVYTEGECYCPAADGWDRVLEGMNQTRACGANTEIRFCERFGVWGTTDSSQCYCEAIKNFSPVPYGETNIDNKCDNGVEVYRKCSSTGVWESVKYNSSKDVCKCRKEPGWLEGVVGQTEVKRCSQGSVRVHCNEVGHWELEVDDCMCAADGPWDEALPETTRELTCANGGMLRRTCKQNGFWEETLDFNCRCPKEGIWDETAPGQYARAGCGNGFVLRLCGLDGHWTETYDRSACYCSRQDGWQLTLNGQLAIKSCPSGEQTRQCSDLGEWGEVDYSNCRCEAVDGFEATRVDSYAEAYCLDMDGVPDEEHKQTRYCDPEGRWGAVDQSQCPVKWCPTVDSWYKVPVGHTPTIVRLGCMSGERWRQCNLNGVWGPVNTDNCDCVYSPSEGAEALLRPGDSYSLACSLGERVYKCNEESGYFDPVDLSSCLCEGDGRFATSKAGELASAGCDFGTATRFCSLDGFWEEVDNSHCSCPASGVWPQSEVGQEHSVLCDVGFRSRVCNGLGHWEEAVEDTCKCVNERFEARLGETVMEACEEGEIRHVCQTGHFEEPDRSTCFCAMRKEFDMLWNRVPAGASSPEITCMNGARVARGCGLDTGKWEDLDVEACRCSTEEGWTEAGVGEYSYGSCSGHSKGVSRRMCYGTQWGLVDESMCVKDCRYDGGDGAIQYVPVGETLNVTCYVNLDGARSYECRHNEETNESELVLVSDTCARLSCESDLEPIYVDVGNSETRPCIEGFTGSRTRTCLQGGVWSDYDLSGCQPILCKPTTRGELKFGYTLAGVMAEAECPAGYSGAKKLLCNLQGEWEGEVVDDCQQNFCPAEGEWPSIPALSSHTAACPAEYVGTWTRACLADGTWEEAVIPESCVPVPPVMKTIPFEGMTHVSRTPSVSLFTSIAIRELSADCPVSIVSVENPEEAYTLAVNATKTLMRGRYNNGGVFADFVLPADADVYDVSNYLRYGEYKVVFEPCWRALNNALVPDAALEVKFHTTAIPPSAPTHLTLQYLSNAFEVHFQAPQFVDEPFPVTGYYLSFQPPVLPEVRVDATATVFGPFPYVPGHVTLLVRAENAYGLSSPDVEVAYDFDDILMDAAHLRLDIDAPTVSLVRQVKVEGGVEVTVAVGATEAMAPFAGYFDVTCNDEALPKITSAYATEYTLTTALPEVTVACRLALGGAQSAETTQTFAVEAQDAEYGALALTAVEETALRVKLSWTRPALFSAQPIKAYAVQCKRVGEVYEQTQYTTAESLVVDARPYAPGPMVCRAAAVSSMEASVEGLPWSEATVEALHVISPEEVTVHSEAKGTEIVVRVEAAYCVDVTCTVQSTLQSATQTCEGQTAVVVLSGLQLGTEYQVAVSSQAAELSEVLAIATAAEQENVVELAEARVFAHSAAVEVTLSVPDRVYCTAHTQPVHAEALLEKLAGGMLSDLLVPQAPATTATVVLTDLAATTAYSVTCVTVLSHTVVSKPVFFTTVAEEAPLTVVAVSAAGDRRDYSLDLLFDSRVELEEGAALAVSCGGRRETLPIVVSEATQPYVYAVHAQLFPETVEGFKAGARCALRFASLSTVRRYGSETLLSATPFTGGEAAYAFTVTTDGVAPVVKAIVSPSNLFGDVAALATTTEPLAIPERFAYTVQCSRLGVATATHAYTEANGRIVQSGAELLFRTGFLPDHHDCQLVIAKHLLQDAKGNHATCAESEGNCVLAFSSRSKNKEIVLEKLTPADGAEFVATNQPVVFEFDREVTAQKEVVMRCLECETSILRLPASCAGTKCVVANEQGWEADRTYYITYDSTTFRAAWESYFYQPSMRYASFTTAANLCNMEYIAKDWDSDCSCVNTGTHCQCNCGLTAILKAF</sequence>
<accession>A0A196SME7</accession>
<evidence type="ECO:0000313" key="3">
    <source>
        <dbReference type="EMBL" id="OAO17392.1"/>
    </source>
</evidence>
<comment type="caution">
    <text evidence="3">The sequence shown here is derived from an EMBL/GenBank/DDBJ whole genome shotgun (WGS) entry which is preliminary data.</text>
</comment>
<evidence type="ECO:0000313" key="4">
    <source>
        <dbReference type="Proteomes" id="UP000078348"/>
    </source>
</evidence>
<dbReference type="GO" id="GO:0004930">
    <property type="term" value="F:G protein-coupled receptor activity"/>
    <property type="evidence" value="ECO:0007669"/>
    <property type="project" value="InterPro"/>
</dbReference>
<dbReference type="GO" id="GO:0016020">
    <property type="term" value="C:membrane"/>
    <property type="evidence" value="ECO:0007669"/>
    <property type="project" value="InterPro"/>
</dbReference>
<evidence type="ECO:0000259" key="2">
    <source>
        <dbReference type="PROSITE" id="PS50227"/>
    </source>
</evidence>